<dbReference type="CDD" id="cd08964">
    <property type="entry name" value="L-asparaginase_II"/>
    <property type="match status" value="1"/>
</dbReference>
<dbReference type="Pfam" id="PF00710">
    <property type="entry name" value="Asparaginase"/>
    <property type="match status" value="1"/>
</dbReference>
<dbReference type="AlphaFoldDB" id="A0A923G1Q3"/>
<dbReference type="Pfam" id="PF17763">
    <property type="entry name" value="Asparaginase_C"/>
    <property type="match status" value="1"/>
</dbReference>
<dbReference type="GO" id="GO:0004067">
    <property type="term" value="F:asparaginase activity"/>
    <property type="evidence" value="ECO:0007669"/>
    <property type="project" value="UniProtKB-UniRule"/>
</dbReference>
<evidence type="ECO:0000256" key="14">
    <source>
        <dbReference type="SAM" id="MobiDB-lite"/>
    </source>
</evidence>
<evidence type="ECO:0000256" key="1">
    <source>
        <dbReference type="ARBA" id="ARBA00010518"/>
    </source>
</evidence>
<evidence type="ECO:0000256" key="10">
    <source>
        <dbReference type="PIRSR" id="PIRSR001220-2"/>
    </source>
</evidence>
<comment type="similarity">
    <text evidence="1 13">Belongs to the asparaginase 1 family.</text>
</comment>
<dbReference type="NCBIfam" id="TIGR00520">
    <property type="entry name" value="asnASE_II"/>
    <property type="match status" value="1"/>
</dbReference>
<evidence type="ECO:0000256" key="13">
    <source>
        <dbReference type="RuleBase" id="RU004456"/>
    </source>
</evidence>
<dbReference type="Gene3D" id="3.40.50.1170">
    <property type="entry name" value="L-asparaginase, N-terminal domain"/>
    <property type="match status" value="1"/>
</dbReference>
<dbReference type="InterPro" id="IPR027474">
    <property type="entry name" value="L-asparaginase_N"/>
</dbReference>
<dbReference type="InterPro" id="IPR006034">
    <property type="entry name" value="Asparaginase/glutaminase-like"/>
</dbReference>
<reference evidence="17" key="2">
    <citation type="submission" date="2020-07" db="EMBL/GenBank/DDBJ databases">
        <authorList>
            <person name="Lood C."/>
            <person name="Girard L."/>
        </authorList>
    </citation>
    <scope>NUCLEOTIDE SEQUENCE</scope>
    <source>
        <strain evidence="17">SWRI10</strain>
    </source>
</reference>
<dbReference type="Gene3D" id="3.40.50.40">
    <property type="match status" value="1"/>
</dbReference>
<evidence type="ECO:0000256" key="11">
    <source>
        <dbReference type="PROSITE-ProRule" id="PRU10099"/>
    </source>
</evidence>
<dbReference type="PANTHER" id="PTHR11707">
    <property type="entry name" value="L-ASPARAGINASE"/>
    <property type="match status" value="1"/>
</dbReference>
<dbReference type="EC" id="3.5.1.38" evidence="5"/>
<feature type="binding site" evidence="10">
    <location>
        <position position="83"/>
    </location>
    <ligand>
        <name>substrate</name>
    </ligand>
</feature>
<evidence type="ECO:0000256" key="5">
    <source>
        <dbReference type="ARBA" id="ARBA00066751"/>
    </source>
</evidence>
<evidence type="ECO:0000256" key="4">
    <source>
        <dbReference type="ARBA" id="ARBA00052564"/>
    </source>
</evidence>
<comment type="catalytic activity">
    <reaction evidence="3">
        <text>L-asparagine + H2O = L-aspartate + NH4(+)</text>
        <dbReference type="Rhea" id="RHEA:21016"/>
        <dbReference type="ChEBI" id="CHEBI:15377"/>
        <dbReference type="ChEBI" id="CHEBI:28938"/>
        <dbReference type="ChEBI" id="CHEBI:29991"/>
        <dbReference type="ChEBI" id="CHEBI:58048"/>
        <dbReference type="EC" id="3.5.1.38"/>
    </reaction>
</comment>
<name>A0A923G1Q3_9PSED</name>
<dbReference type="GO" id="GO:0050417">
    <property type="term" value="F:glutamin-(asparagin-)ase activity"/>
    <property type="evidence" value="ECO:0007669"/>
    <property type="project" value="UniProtKB-EC"/>
</dbReference>
<dbReference type="EMBL" id="JABWRE010000014">
    <property type="protein sequence ID" value="MBC3442530.1"/>
    <property type="molecule type" value="Genomic_DNA"/>
</dbReference>
<feature type="domain" description="Asparaginase/glutaminase C-terminal" evidence="16">
    <location>
        <begin position="240"/>
        <end position="348"/>
    </location>
</feature>
<evidence type="ECO:0000256" key="3">
    <source>
        <dbReference type="ARBA" id="ARBA00050130"/>
    </source>
</evidence>
<dbReference type="PIRSF" id="PIRSF001220">
    <property type="entry name" value="L-ASNase_gatD"/>
    <property type="match status" value="1"/>
</dbReference>
<evidence type="ECO:0000259" key="16">
    <source>
        <dbReference type="Pfam" id="PF17763"/>
    </source>
</evidence>
<feature type="region of interest" description="Disordered" evidence="14">
    <location>
        <begin position="1"/>
        <end position="20"/>
    </location>
</feature>
<dbReference type="GO" id="GO:0006528">
    <property type="term" value="P:asparagine metabolic process"/>
    <property type="evidence" value="ECO:0007669"/>
    <property type="project" value="InterPro"/>
</dbReference>
<dbReference type="SUPFAM" id="SSF53774">
    <property type="entry name" value="Glutaminase/Asparaginase"/>
    <property type="match status" value="1"/>
</dbReference>
<dbReference type="PROSITE" id="PS51732">
    <property type="entry name" value="ASN_GLN_ASE_3"/>
    <property type="match status" value="1"/>
</dbReference>
<evidence type="ECO:0000259" key="15">
    <source>
        <dbReference type="Pfam" id="PF00710"/>
    </source>
</evidence>
<dbReference type="InterPro" id="IPR037152">
    <property type="entry name" value="L-asparaginase_N_sf"/>
</dbReference>
<feature type="active site" evidence="11">
    <location>
        <position position="37"/>
    </location>
</feature>
<keyword evidence="2" id="KW-0378">Hydrolase</keyword>
<dbReference type="InterPro" id="IPR004550">
    <property type="entry name" value="AsnASE_II"/>
</dbReference>
<gene>
    <name evidence="17" type="ORF">HU737_17710</name>
</gene>
<dbReference type="PROSITE" id="PS00917">
    <property type="entry name" value="ASN_GLN_ASE_2"/>
    <property type="match status" value="1"/>
</dbReference>
<dbReference type="InterPro" id="IPR036152">
    <property type="entry name" value="Asp/glu_Ase-like_sf"/>
</dbReference>
<evidence type="ECO:0000256" key="2">
    <source>
        <dbReference type="ARBA" id="ARBA00022801"/>
    </source>
</evidence>
<feature type="domain" description="L-asparaginase N-terminal" evidence="15">
    <location>
        <begin position="28"/>
        <end position="220"/>
    </location>
</feature>
<evidence type="ECO:0000313" key="17">
    <source>
        <dbReference type="EMBL" id="MBC3442530.1"/>
    </source>
</evidence>
<feature type="active site" description="O-isoaspartyl threonine intermediate" evidence="9">
    <location>
        <position position="37"/>
    </location>
</feature>
<dbReference type="PIRSF" id="PIRSF500176">
    <property type="entry name" value="L_ASNase"/>
    <property type="match status" value="1"/>
</dbReference>
<protein>
    <recommendedName>
        <fullName evidence="6">Glutaminase-asparaginase</fullName>
        <ecNumber evidence="5">3.5.1.38</ecNumber>
    </recommendedName>
    <alternativeName>
        <fullName evidence="8">L-ASNase/L-GLNase</fullName>
    </alternativeName>
    <alternativeName>
        <fullName evidence="7">L-asparagine/L-glutamine amidohydrolase</fullName>
    </alternativeName>
</protein>
<evidence type="ECO:0000256" key="8">
    <source>
        <dbReference type="ARBA" id="ARBA00084074"/>
    </source>
</evidence>
<dbReference type="PRINTS" id="PR00139">
    <property type="entry name" value="ASNGLNASE"/>
</dbReference>
<evidence type="ECO:0000256" key="6">
    <source>
        <dbReference type="ARBA" id="ARBA00070898"/>
    </source>
</evidence>
<reference evidence="17" key="1">
    <citation type="journal article" date="2020" name="Microorganisms">
        <title>Reliable Identification of Environmental Pseudomonas Isolates Using the rpoD Gene.</title>
        <authorList>
            <consortium name="The Broad Institute Genome Sequencing Platform"/>
            <person name="Girard L."/>
            <person name="Lood C."/>
            <person name="Rokni-Zadeh H."/>
            <person name="van Noort V."/>
            <person name="Lavigne R."/>
            <person name="De Mot R."/>
        </authorList>
    </citation>
    <scope>NUCLEOTIDE SEQUENCE</scope>
    <source>
        <strain evidence="17">SWRI10</strain>
    </source>
</reference>
<evidence type="ECO:0000256" key="12">
    <source>
        <dbReference type="PROSITE-ProRule" id="PRU10100"/>
    </source>
</evidence>
<comment type="catalytic activity">
    <reaction evidence="4">
        <text>L-glutamine + H2O = L-glutamate + NH4(+)</text>
        <dbReference type="Rhea" id="RHEA:15889"/>
        <dbReference type="ChEBI" id="CHEBI:15377"/>
        <dbReference type="ChEBI" id="CHEBI:28938"/>
        <dbReference type="ChEBI" id="CHEBI:29985"/>
        <dbReference type="ChEBI" id="CHEBI:58359"/>
        <dbReference type="EC" id="3.5.1.38"/>
    </reaction>
</comment>
<dbReference type="FunFam" id="3.40.50.1170:FF:000001">
    <property type="entry name" value="L-asparaginase 2"/>
    <property type="match status" value="1"/>
</dbReference>
<dbReference type="InterPro" id="IPR020827">
    <property type="entry name" value="Asparaginase/glutaminase_AS1"/>
</dbReference>
<dbReference type="PANTHER" id="PTHR11707:SF28">
    <property type="entry name" value="60 KDA LYSOPHOSPHOLIPASE"/>
    <property type="match status" value="1"/>
</dbReference>
<comment type="caution">
    <text evidence="17">The sequence shown here is derived from an EMBL/GenBank/DDBJ whole genome shotgun (WGS) entry which is preliminary data.</text>
</comment>
<dbReference type="PROSITE" id="PS00144">
    <property type="entry name" value="ASN_GLN_ASE_1"/>
    <property type="match status" value="1"/>
</dbReference>
<evidence type="ECO:0000256" key="7">
    <source>
        <dbReference type="ARBA" id="ARBA00083270"/>
    </source>
</evidence>
<feature type="binding site" evidence="10">
    <location>
        <begin position="116"/>
        <end position="117"/>
    </location>
    <ligand>
        <name>substrate</name>
    </ligand>
</feature>
<dbReference type="SMART" id="SM00870">
    <property type="entry name" value="Asparaginase"/>
    <property type="match status" value="1"/>
</dbReference>
<dbReference type="InterPro" id="IPR027473">
    <property type="entry name" value="L-asparaginase_C"/>
</dbReference>
<accession>A0A923G1Q3</accession>
<dbReference type="InterPro" id="IPR027475">
    <property type="entry name" value="Asparaginase/glutaminase_AS2"/>
</dbReference>
<dbReference type="InterPro" id="IPR040919">
    <property type="entry name" value="Asparaginase_C"/>
</dbReference>
<evidence type="ECO:0000256" key="9">
    <source>
        <dbReference type="PIRSR" id="PIRSR001220-1"/>
    </source>
</evidence>
<organism evidence="17">
    <name type="scientific">Pseudomonas urmiensis</name>
    <dbReference type="NCBI Taxonomy" id="2745493"/>
    <lineage>
        <taxon>Bacteria</taxon>
        <taxon>Pseudomonadati</taxon>
        <taxon>Pseudomonadota</taxon>
        <taxon>Gammaproteobacteria</taxon>
        <taxon>Pseudomonadales</taxon>
        <taxon>Pseudomonadaceae</taxon>
        <taxon>Pseudomonas</taxon>
    </lineage>
</organism>
<proteinExistence type="inferred from homology"/>
<sequence length="351" mass="36898">MLSMTTNSNPQSNVSITSTSSTLCDRPNIVLIGTGGTIASSAGSATELQGYKVTASIDEVLAAVPNVNDLAKIRCEQVVNVESHQIDNLILLHIAKRVDELLKLPDVDGVVITHGTDTLEETAYFLNLTLKSTKPVVMVGAMRPATALSADGPLNLYNAFRLVTTPCASGKGVLIMLNDRIGSARSMTKASTTGVDAFRSVGQGYLGEIVGNVVHFYSGPTHAHTGESEFFLDAIESLPQVDIIYDHQGAGAHLYHAAIAAGAQGIVLAATGNGSLSPSARAGAEEAVRNGVLFVRSSRAGDGIVTGSADDETLGLVTANSLNPQKARILLMLALGKTRDFRIVQGYFDRY</sequence>
<feature type="active site" evidence="12">
    <location>
        <position position="116"/>
    </location>
</feature>